<evidence type="ECO:0000313" key="1">
    <source>
        <dbReference type="EMBL" id="PZO77195.1"/>
    </source>
</evidence>
<name>A0A2W5B1P3_9SPHN</name>
<dbReference type="AlphaFoldDB" id="A0A2W5B1P3"/>
<reference evidence="1 2" key="1">
    <citation type="submission" date="2017-08" db="EMBL/GenBank/DDBJ databases">
        <title>Infants hospitalized years apart are colonized by the same room-sourced microbial strains.</title>
        <authorList>
            <person name="Brooks B."/>
            <person name="Olm M.R."/>
            <person name="Firek B.A."/>
            <person name="Baker R."/>
            <person name="Thomas B.C."/>
            <person name="Morowitz M.J."/>
            <person name="Banfield J.F."/>
        </authorList>
    </citation>
    <scope>NUCLEOTIDE SEQUENCE [LARGE SCALE GENOMIC DNA]</scope>
    <source>
        <strain evidence="1">S2_018_000_R3_110</strain>
    </source>
</reference>
<comment type="caution">
    <text evidence="1">The sequence shown here is derived from an EMBL/GenBank/DDBJ whole genome shotgun (WGS) entry which is preliminary data.</text>
</comment>
<evidence type="ECO:0000313" key="2">
    <source>
        <dbReference type="Proteomes" id="UP000248614"/>
    </source>
</evidence>
<sequence length="103" mass="10921">MSRGPDAATLVERRLRIAAEAAGVTVALAASDPTPWASATFNGARHRLRVTGDGAAFEHWIAALPEADLPLRGHLVADLQVVARTVAPDGIAFDLEILTVEER</sequence>
<dbReference type="EMBL" id="QFNF01000023">
    <property type="protein sequence ID" value="PZO77195.1"/>
    <property type="molecule type" value="Genomic_DNA"/>
</dbReference>
<accession>A0A2W5B1P3</accession>
<gene>
    <name evidence="1" type="ORF">DI632_09695</name>
</gene>
<proteinExistence type="predicted"/>
<dbReference type="Proteomes" id="UP000248614">
    <property type="component" value="Unassembled WGS sequence"/>
</dbReference>
<protein>
    <submittedName>
        <fullName evidence="1">Uncharacterized protein</fullName>
    </submittedName>
</protein>
<organism evidence="1 2">
    <name type="scientific">Sphingomonas hengshuiensis</name>
    <dbReference type="NCBI Taxonomy" id="1609977"/>
    <lineage>
        <taxon>Bacteria</taxon>
        <taxon>Pseudomonadati</taxon>
        <taxon>Pseudomonadota</taxon>
        <taxon>Alphaproteobacteria</taxon>
        <taxon>Sphingomonadales</taxon>
        <taxon>Sphingomonadaceae</taxon>
        <taxon>Sphingomonas</taxon>
    </lineage>
</organism>